<dbReference type="InterPro" id="IPR051533">
    <property type="entry name" value="WaaL-like"/>
</dbReference>
<evidence type="ECO:0000256" key="4">
    <source>
        <dbReference type="ARBA" id="ARBA00023136"/>
    </source>
</evidence>
<dbReference type="AlphaFoldDB" id="A0A367VZS4"/>
<dbReference type="PANTHER" id="PTHR37422">
    <property type="entry name" value="TEICHURONIC ACID BIOSYNTHESIS PROTEIN TUAE"/>
    <property type="match status" value="1"/>
</dbReference>
<name>A0A367VZS4_9PROT</name>
<comment type="subcellular location">
    <subcellularLocation>
        <location evidence="1">Membrane</location>
        <topology evidence="1">Multi-pass membrane protein</topology>
    </subcellularLocation>
</comment>
<feature type="transmembrane region" description="Helical" evidence="5">
    <location>
        <begin position="179"/>
        <end position="196"/>
    </location>
</feature>
<dbReference type="GO" id="GO:0016020">
    <property type="term" value="C:membrane"/>
    <property type="evidence" value="ECO:0007669"/>
    <property type="project" value="UniProtKB-SubCell"/>
</dbReference>
<organism evidence="7 8">
    <name type="scientific">Thalassospira profundimaris</name>
    <dbReference type="NCBI Taxonomy" id="502049"/>
    <lineage>
        <taxon>Bacteria</taxon>
        <taxon>Pseudomonadati</taxon>
        <taxon>Pseudomonadota</taxon>
        <taxon>Alphaproteobacteria</taxon>
        <taxon>Rhodospirillales</taxon>
        <taxon>Thalassospiraceae</taxon>
        <taxon>Thalassospira</taxon>
    </lineage>
</organism>
<reference evidence="7 8" key="1">
    <citation type="submission" date="2014-07" db="EMBL/GenBank/DDBJ databases">
        <title>Draft genome sequence of Thalassospira profundimaris 35.</title>
        <authorList>
            <person name="Lai Q."/>
            <person name="Shao Z."/>
        </authorList>
    </citation>
    <scope>NUCLEOTIDE SEQUENCE [LARGE SCALE GENOMIC DNA]</scope>
    <source>
        <strain evidence="7 8">35</strain>
    </source>
</reference>
<evidence type="ECO:0000256" key="5">
    <source>
        <dbReference type="SAM" id="Phobius"/>
    </source>
</evidence>
<evidence type="ECO:0000313" key="8">
    <source>
        <dbReference type="Proteomes" id="UP000253226"/>
    </source>
</evidence>
<evidence type="ECO:0000256" key="2">
    <source>
        <dbReference type="ARBA" id="ARBA00022692"/>
    </source>
</evidence>
<proteinExistence type="predicted"/>
<accession>A0A367VZS4</accession>
<feature type="transmembrane region" description="Helical" evidence="5">
    <location>
        <begin position="202"/>
        <end position="219"/>
    </location>
</feature>
<feature type="transmembrane region" description="Helical" evidence="5">
    <location>
        <begin position="135"/>
        <end position="158"/>
    </location>
</feature>
<dbReference type="InterPro" id="IPR007016">
    <property type="entry name" value="O-antigen_ligase-rel_domated"/>
</dbReference>
<dbReference type="Proteomes" id="UP000253226">
    <property type="component" value="Unassembled WGS sequence"/>
</dbReference>
<feature type="domain" description="O-antigen ligase-related" evidence="6">
    <location>
        <begin position="187"/>
        <end position="326"/>
    </location>
</feature>
<dbReference type="PANTHER" id="PTHR37422:SF23">
    <property type="entry name" value="TEICHURONIC ACID BIOSYNTHESIS PROTEIN TUAE"/>
    <property type="match status" value="1"/>
</dbReference>
<gene>
    <name evidence="7" type="ORF">TH19_20315</name>
</gene>
<protein>
    <recommendedName>
        <fullName evidence="6">O-antigen ligase-related domain-containing protein</fullName>
    </recommendedName>
</protein>
<feature type="transmembrane region" description="Helical" evidence="5">
    <location>
        <begin position="87"/>
        <end position="110"/>
    </location>
</feature>
<evidence type="ECO:0000313" key="7">
    <source>
        <dbReference type="EMBL" id="RCK31767.1"/>
    </source>
</evidence>
<keyword evidence="2 5" id="KW-0812">Transmembrane</keyword>
<evidence type="ECO:0000256" key="3">
    <source>
        <dbReference type="ARBA" id="ARBA00022989"/>
    </source>
</evidence>
<keyword evidence="3 5" id="KW-1133">Transmembrane helix</keyword>
<dbReference type="Pfam" id="PF04932">
    <property type="entry name" value="Wzy_C"/>
    <property type="match status" value="1"/>
</dbReference>
<keyword evidence="4 5" id="KW-0472">Membrane</keyword>
<feature type="transmembrane region" description="Helical" evidence="5">
    <location>
        <begin position="226"/>
        <end position="244"/>
    </location>
</feature>
<feature type="transmembrane region" description="Helical" evidence="5">
    <location>
        <begin position="318"/>
        <end position="337"/>
    </location>
</feature>
<feature type="transmembrane region" description="Helical" evidence="5">
    <location>
        <begin position="56"/>
        <end position="75"/>
    </location>
</feature>
<feature type="transmembrane region" description="Helical" evidence="5">
    <location>
        <begin position="373"/>
        <end position="392"/>
    </location>
</feature>
<dbReference type="EMBL" id="JPWF01000018">
    <property type="protein sequence ID" value="RCK31767.1"/>
    <property type="molecule type" value="Genomic_DNA"/>
</dbReference>
<evidence type="ECO:0000256" key="1">
    <source>
        <dbReference type="ARBA" id="ARBA00004141"/>
    </source>
</evidence>
<sequence>MGRVALPFLLFLPVIIWIILQATPDIFTDIAHPIWSEVSAQLGQLLPNYVTISPEMTWDALMVLLAYAGVFWLAARHGRDRKNASMMLKFFVIVSTCYAIYGLVVFFGGWEKVLWFDKTSYRGDLTSTFVNRNSYATYAALGLASSIVVLVNVLEHDVRKSSTWREMLRLMTDGVQKKAWLPVVGGLMTGTALMLTHSRAGFSSGMLGLFVVLIGLAVSRVLPRKLARRSAGGVVCLLVVGYWFSGDALDQRFEYAEGDGTIRFAVYEGVMQGIQLSPATGYGYGTFESGFRQFKPQNVAWATWDLAHNSYLEFSFDAGLISLIMVLATFIVIFARNVSGVVSRHRDQIYPILGTASALIVAVHSLVDFSVQIPAMGICLMFVLALGWSQSWPSKG</sequence>
<evidence type="ECO:0000259" key="6">
    <source>
        <dbReference type="Pfam" id="PF04932"/>
    </source>
</evidence>
<feature type="transmembrane region" description="Helical" evidence="5">
    <location>
        <begin position="349"/>
        <end position="367"/>
    </location>
</feature>
<comment type="caution">
    <text evidence="7">The sequence shown here is derived from an EMBL/GenBank/DDBJ whole genome shotgun (WGS) entry which is preliminary data.</text>
</comment>